<dbReference type="Proteomes" id="UP000252355">
    <property type="component" value="Unassembled WGS sequence"/>
</dbReference>
<feature type="domain" description="Type II secretion system protein GspF" evidence="12">
    <location>
        <begin position="46"/>
        <end position="169"/>
    </location>
</feature>
<feature type="transmembrane region" description="Helical" evidence="11">
    <location>
        <begin position="200"/>
        <end position="217"/>
    </location>
</feature>
<keyword evidence="6 9" id="KW-0812">Transmembrane</keyword>
<evidence type="ECO:0000256" key="4">
    <source>
        <dbReference type="ARBA" id="ARBA00022475"/>
    </source>
</evidence>
<dbReference type="GO" id="GO:0005886">
    <property type="term" value="C:plasma membrane"/>
    <property type="evidence" value="ECO:0007669"/>
    <property type="project" value="UniProtKB-SubCell"/>
</dbReference>
<protein>
    <submittedName>
        <fullName evidence="13">Type IV fimbrial assembly protein PilC</fullName>
    </submittedName>
</protein>
<evidence type="ECO:0000259" key="12">
    <source>
        <dbReference type="Pfam" id="PF00482"/>
    </source>
</evidence>
<dbReference type="InterPro" id="IPR003004">
    <property type="entry name" value="GspF/PilC"/>
</dbReference>
<evidence type="ECO:0000256" key="8">
    <source>
        <dbReference type="ARBA" id="ARBA00023136"/>
    </source>
</evidence>
<dbReference type="PROSITE" id="PS00874">
    <property type="entry name" value="T2SP_F"/>
    <property type="match status" value="1"/>
</dbReference>
<keyword evidence="8 11" id="KW-0472">Membrane</keyword>
<dbReference type="InterPro" id="IPR018076">
    <property type="entry name" value="T2SS_GspF_dom"/>
</dbReference>
<organism evidence="13 14">
    <name type="scientific">Candidatus Ozemobacter sibiricus</name>
    <dbReference type="NCBI Taxonomy" id="2268124"/>
    <lineage>
        <taxon>Bacteria</taxon>
        <taxon>Candidatus Ozemobacteria</taxon>
        <taxon>Candidatus Ozemobacterales</taxon>
        <taxon>Candidatus Ozemobacteraceae</taxon>
        <taxon>Candidatus Ozemobacter</taxon>
    </lineage>
</organism>
<feature type="transmembrane region" description="Helical" evidence="11">
    <location>
        <begin position="142"/>
        <end position="168"/>
    </location>
</feature>
<keyword evidence="3 9" id="KW-0813">Transport</keyword>
<keyword evidence="4" id="KW-1003">Cell membrane</keyword>
<feature type="transmembrane region" description="Helical" evidence="11">
    <location>
        <begin position="352"/>
        <end position="372"/>
    </location>
</feature>
<evidence type="ECO:0000256" key="7">
    <source>
        <dbReference type="ARBA" id="ARBA00022989"/>
    </source>
</evidence>
<dbReference type="Gene3D" id="1.20.81.30">
    <property type="entry name" value="Type II secretion system (T2SS), domain F"/>
    <property type="match status" value="2"/>
</dbReference>
<dbReference type="GO" id="GO:0009306">
    <property type="term" value="P:protein secretion"/>
    <property type="evidence" value="ECO:0007669"/>
    <property type="project" value="InterPro"/>
</dbReference>
<comment type="similarity">
    <text evidence="2 9">Belongs to the GSP F family.</text>
</comment>
<comment type="subcellular location">
    <subcellularLocation>
        <location evidence="1">Cell inner membrane</location>
        <topology evidence="1">Multi-pass membrane protein</topology>
    </subcellularLocation>
    <subcellularLocation>
        <location evidence="9">Cell membrane</location>
        <topology evidence="9">Multi-pass membrane protein</topology>
    </subcellularLocation>
</comment>
<proteinExistence type="inferred from homology"/>
<evidence type="ECO:0000256" key="2">
    <source>
        <dbReference type="ARBA" id="ARBA00005745"/>
    </source>
</evidence>
<evidence type="ECO:0000256" key="9">
    <source>
        <dbReference type="RuleBase" id="RU003923"/>
    </source>
</evidence>
<keyword evidence="5" id="KW-0997">Cell inner membrane</keyword>
<gene>
    <name evidence="13" type="ORF">OZSIB_2629</name>
</gene>
<reference evidence="13 14" key="1">
    <citation type="submission" date="2018-05" db="EMBL/GenBank/DDBJ databases">
        <title>A metagenomic window into the 2 km-deep terrestrial subsurface aquifer revealed taxonomically and functionally diverse microbial community comprising novel uncultured bacterial lineages.</title>
        <authorList>
            <person name="Kadnikov V.V."/>
            <person name="Mardanov A.V."/>
            <person name="Beletsky A.V."/>
            <person name="Banks D."/>
            <person name="Pimenov N.V."/>
            <person name="Frank Y.A."/>
            <person name="Karnachuk O.V."/>
            <person name="Ravin N.V."/>
        </authorList>
    </citation>
    <scope>NUCLEOTIDE SEQUENCE [LARGE SCALE GENOMIC DNA]</scope>
    <source>
        <strain evidence="13">BY5</strain>
    </source>
</reference>
<dbReference type="PANTHER" id="PTHR30012">
    <property type="entry name" value="GENERAL SECRETION PATHWAY PROTEIN"/>
    <property type="match status" value="1"/>
</dbReference>
<keyword evidence="7 11" id="KW-1133">Transmembrane helix</keyword>
<evidence type="ECO:0000256" key="1">
    <source>
        <dbReference type="ARBA" id="ARBA00004429"/>
    </source>
</evidence>
<dbReference type="EMBL" id="QOQW01000004">
    <property type="protein sequence ID" value="RCK80741.1"/>
    <property type="molecule type" value="Genomic_DNA"/>
</dbReference>
<sequence>MAEIERAKPAPEPKTKGSEGPEEERSLLSYLNPFYGRVTTAQLLLFTKYFATLNKAGISVLRTLATLARQMTNPRFRHIISRMRDEVEGGIPLNAAFRKNEDVFGLLYVNLVRVGEESGRLFNVLDRLATLLERQLKLRRRVLAAMTYPAIITVVATGVVLFLMLAVIPNFAKLFQQFGQELPWATQVVIDTSTFIGNNFLNITAILLGIVLVLYQVNQTKGGKYFFDGLKLKVPMFGELTQKYNIALYARNLATLFQSGVTIITGMKISVEAVDNAVIAEALLSVVRDVEGGKPIAKALGQINIMPELSTQMIEVGEESGNLDEMLEKVADFYEDEINFLIDQLTALVEPAFIVVLGSIVGFIVVAMYLPIFRMAKVVTGGGGAGGPAGPGLPGAG</sequence>
<dbReference type="Pfam" id="PF00482">
    <property type="entry name" value="T2SSF"/>
    <property type="match status" value="2"/>
</dbReference>
<evidence type="ECO:0000256" key="5">
    <source>
        <dbReference type="ARBA" id="ARBA00022519"/>
    </source>
</evidence>
<accession>A0A367ZTS5</accession>
<evidence type="ECO:0000313" key="13">
    <source>
        <dbReference type="EMBL" id="RCK80741.1"/>
    </source>
</evidence>
<evidence type="ECO:0000256" key="10">
    <source>
        <dbReference type="SAM" id="MobiDB-lite"/>
    </source>
</evidence>
<dbReference type="FunFam" id="1.20.81.30:FF:000001">
    <property type="entry name" value="Type II secretion system protein F"/>
    <property type="match status" value="2"/>
</dbReference>
<evidence type="ECO:0000256" key="3">
    <source>
        <dbReference type="ARBA" id="ARBA00022448"/>
    </source>
</evidence>
<evidence type="ECO:0000256" key="6">
    <source>
        <dbReference type="ARBA" id="ARBA00022692"/>
    </source>
</evidence>
<evidence type="ECO:0000256" key="11">
    <source>
        <dbReference type="SAM" id="Phobius"/>
    </source>
</evidence>
<dbReference type="PRINTS" id="PR00812">
    <property type="entry name" value="BCTERIALGSPF"/>
</dbReference>
<dbReference type="PANTHER" id="PTHR30012:SF0">
    <property type="entry name" value="TYPE II SECRETION SYSTEM PROTEIN F-RELATED"/>
    <property type="match status" value="1"/>
</dbReference>
<name>A0A367ZTS5_9BACT</name>
<feature type="domain" description="Type II secretion system protein GspF" evidence="12">
    <location>
        <begin position="250"/>
        <end position="371"/>
    </location>
</feature>
<feature type="region of interest" description="Disordered" evidence="10">
    <location>
        <begin position="1"/>
        <end position="23"/>
    </location>
</feature>
<dbReference type="InterPro" id="IPR001992">
    <property type="entry name" value="T2SS_GspF/T4SS_PilC_CS"/>
</dbReference>
<dbReference type="InterPro" id="IPR042094">
    <property type="entry name" value="T2SS_GspF_sf"/>
</dbReference>
<comment type="caution">
    <text evidence="13">The sequence shown here is derived from an EMBL/GenBank/DDBJ whole genome shotgun (WGS) entry which is preliminary data.</text>
</comment>
<dbReference type="AlphaFoldDB" id="A0A367ZTS5"/>
<evidence type="ECO:0000313" key="14">
    <source>
        <dbReference type="Proteomes" id="UP000252355"/>
    </source>
</evidence>